<evidence type="ECO:0000256" key="2">
    <source>
        <dbReference type="SAM" id="SignalP"/>
    </source>
</evidence>
<proteinExistence type="predicted"/>
<evidence type="ECO:0000313" key="3">
    <source>
        <dbReference type="EMBL" id="MDN4074092.1"/>
    </source>
</evidence>
<feature type="region of interest" description="Disordered" evidence="1">
    <location>
        <begin position="44"/>
        <end position="64"/>
    </location>
</feature>
<protein>
    <recommendedName>
        <fullName evidence="5">Lipoprotein</fullName>
    </recommendedName>
</protein>
<feature type="chain" id="PRO_5045880645" description="Lipoprotein" evidence="2">
    <location>
        <begin position="23"/>
        <end position="186"/>
    </location>
</feature>
<evidence type="ECO:0008006" key="5">
    <source>
        <dbReference type="Google" id="ProtNLM"/>
    </source>
</evidence>
<sequence>MKKIAISLVTTAVLFGAGVAFYHVSASDTYDGLPKEKREIMERKAQNKDKARNDSVSKKDGVNGPLVVQHDRAVTAQILTHVEDPVNDHKAKFKNGWVSPIKNGEMGGKNVTVEAGALINDPEQGYVFVRSEGDKRKYIGEKEYKTPSKHGEVRIIDAKEFILTLQAKDGKKWSFDVPAGTFKDIE</sequence>
<keyword evidence="4" id="KW-1185">Reference proteome</keyword>
<dbReference type="RefSeq" id="WP_290400164.1">
    <property type="nucleotide sequence ID" value="NZ_JAUHLN010000002.1"/>
</dbReference>
<dbReference type="EMBL" id="JAUHLN010000002">
    <property type="protein sequence ID" value="MDN4074092.1"/>
    <property type="molecule type" value="Genomic_DNA"/>
</dbReference>
<keyword evidence="2" id="KW-0732">Signal</keyword>
<reference evidence="3" key="1">
    <citation type="submission" date="2023-06" db="EMBL/GenBank/DDBJ databases">
        <title>Draft Genome Sequences of Representative Paenibacillus Polymyxa, Bacillus cereus, Fictibacillus sp., and Brevibacillus agri Strains Isolated from Amazonian Dark Earth.</title>
        <authorList>
            <person name="Pellegrinetti T.A."/>
            <person name="Cunha I.C.M."/>
            <person name="Chaves M.G."/>
            <person name="Freitas A.S."/>
            <person name="Silva A.V.R."/>
            <person name="Tsai S.M."/>
            <person name="Mendes L.W."/>
        </authorList>
    </citation>
    <scope>NUCLEOTIDE SEQUENCE</scope>
    <source>
        <strain evidence="3">CENA-BCM004</strain>
    </source>
</reference>
<evidence type="ECO:0000313" key="4">
    <source>
        <dbReference type="Proteomes" id="UP001168694"/>
    </source>
</evidence>
<accession>A0ABT8E862</accession>
<comment type="caution">
    <text evidence="3">The sequence shown here is derived from an EMBL/GenBank/DDBJ whole genome shotgun (WGS) entry which is preliminary data.</text>
</comment>
<organism evidence="3 4">
    <name type="scientific">Fictibacillus terranigra</name>
    <dbReference type="NCBI Taxonomy" id="3058424"/>
    <lineage>
        <taxon>Bacteria</taxon>
        <taxon>Bacillati</taxon>
        <taxon>Bacillota</taxon>
        <taxon>Bacilli</taxon>
        <taxon>Bacillales</taxon>
        <taxon>Fictibacillaceae</taxon>
        <taxon>Fictibacillus</taxon>
    </lineage>
</organism>
<evidence type="ECO:0000256" key="1">
    <source>
        <dbReference type="SAM" id="MobiDB-lite"/>
    </source>
</evidence>
<name>A0ABT8E862_9BACL</name>
<dbReference type="Proteomes" id="UP001168694">
    <property type="component" value="Unassembled WGS sequence"/>
</dbReference>
<gene>
    <name evidence="3" type="ORF">QYF49_13890</name>
</gene>
<feature type="signal peptide" evidence="2">
    <location>
        <begin position="1"/>
        <end position="22"/>
    </location>
</feature>
<feature type="compositionally biased region" description="Basic and acidic residues" evidence="1">
    <location>
        <begin position="44"/>
        <end position="61"/>
    </location>
</feature>